<name>A0ABU4DTP4_9DEIO</name>
<dbReference type="RefSeq" id="WP_317641156.1">
    <property type="nucleotide sequence ID" value="NZ_JAPMIV010000036.1"/>
</dbReference>
<keyword evidence="3" id="KW-1185">Reference proteome</keyword>
<gene>
    <name evidence="2" type="ORF">ORD21_14505</name>
</gene>
<dbReference type="Pfam" id="PF14332">
    <property type="entry name" value="DUF4388"/>
    <property type="match status" value="1"/>
</dbReference>
<evidence type="ECO:0000313" key="3">
    <source>
        <dbReference type="Proteomes" id="UP001276150"/>
    </source>
</evidence>
<feature type="domain" description="PatA-like N-terminal" evidence="1">
    <location>
        <begin position="2"/>
        <end position="99"/>
    </location>
</feature>
<evidence type="ECO:0000259" key="1">
    <source>
        <dbReference type="Pfam" id="PF14332"/>
    </source>
</evidence>
<dbReference type="Proteomes" id="UP001276150">
    <property type="component" value="Unassembled WGS sequence"/>
</dbReference>
<proteinExistence type="predicted"/>
<evidence type="ECO:0000313" key="2">
    <source>
        <dbReference type="EMBL" id="MDV6375806.1"/>
    </source>
</evidence>
<protein>
    <submittedName>
        <fullName evidence="2">DUF4388 domain-containing protein</fullName>
    </submittedName>
</protein>
<dbReference type="InterPro" id="IPR025497">
    <property type="entry name" value="PatA-like_N"/>
</dbReference>
<dbReference type="EMBL" id="JAPMIV010000036">
    <property type="protein sequence ID" value="MDV6375806.1"/>
    <property type="molecule type" value="Genomic_DNA"/>
</dbReference>
<reference evidence="2 3" key="1">
    <citation type="submission" date="2022-11" db="EMBL/GenBank/DDBJ databases">
        <title>Deinococcus ZS9-10, Low Temperature and Draught-tolerating, UV-resistant Bacteria from Continental Antarctica.</title>
        <authorList>
            <person name="Cheng L."/>
        </authorList>
    </citation>
    <scope>NUCLEOTIDE SEQUENCE [LARGE SCALE GENOMIC DNA]</scope>
    <source>
        <strain evidence="2 3">ZS9-10</strain>
    </source>
</reference>
<comment type="caution">
    <text evidence="2">The sequence shown here is derived from an EMBL/GenBank/DDBJ whole genome shotgun (WGS) entry which is preliminary data.</text>
</comment>
<accession>A0ABU4DTP4</accession>
<organism evidence="2 3">
    <name type="scientific">Deinococcus arenicola</name>
    <dbReference type="NCBI Taxonomy" id="2994950"/>
    <lineage>
        <taxon>Bacteria</taxon>
        <taxon>Thermotogati</taxon>
        <taxon>Deinococcota</taxon>
        <taxon>Deinococci</taxon>
        <taxon>Deinococcales</taxon>
        <taxon>Deinococcaceae</taxon>
        <taxon>Deinococcus</taxon>
    </lineage>
</organism>
<sequence length="250" mass="27135">MQGLLSDLPLMGILELVHSTRQTGVLDVRSGVPCTVTFVGGEIISGGILDWMGLDALYASPLLPDSGTFDFTQRPVAGQPLGPYGHLTTDWARVSDEWERVCAVIGSPSHWFRGDVFPFSSAGGCSVRSAARELNIPVFQAAQMVVTALRQGKLTPQNRQEWHRLRLQPAGQRARSHPVARQLNGKITLGEAIDSGLAQNDVRDYLLAELRLGLRFPGSGWVLRDLIWEQQYSPVTATPAPLLAGSRAAG</sequence>